<dbReference type="AlphaFoldDB" id="A0A3A1UX40"/>
<keyword evidence="1" id="KW-0175">Coiled coil</keyword>
<dbReference type="RefSeq" id="WP_119599668.1">
    <property type="nucleotide sequence ID" value="NZ_QXQA01000005.1"/>
</dbReference>
<reference evidence="3 4" key="1">
    <citation type="submission" date="2018-09" db="EMBL/GenBank/DDBJ databases">
        <title>Paenibacillus aracenensis nov. sp. isolated from a cave in southern Spain.</title>
        <authorList>
            <person name="Jurado V."/>
            <person name="Gutierrez-Patricio S."/>
            <person name="Gonzalez-Pimentel J.L."/>
            <person name="Miller A.Z."/>
            <person name="Laiz L."/>
            <person name="Saiz-Jimenez C."/>
        </authorList>
    </citation>
    <scope>NUCLEOTIDE SEQUENCE [LARGE SCALE GENOMIC DNA]</scope>
    <source>
        <strain evidence="3 4">DSM 22867</strain>
    </source>
</reference>
<feature type="coiled-coil region" evidence="1">
    <location>
        <begin position="82"/>
        <end position="126"/>
    </location>
</feature>
<accession>A0A3A1UX40</accession>
<dbReference type="SUPFAM" id="SSF51261">
    <property type="entry name" value="Duplicated hybrid motif"/>
    <property type="match status" value="1"/>
</dbReference>
<dbReference type="InterPro" id="IPR016047">
    <property type="entry name" value="M23ase_b-sheet_dom"/>
</dbReference>
<proteinExistence type="predicted"/>
<feature type="domain" description="M23ase beta-sheet core" evidence="2">
    <location>
        <begin position="243"/>
        <end position="337"/>
    </location>
</feature>
<sequence>MKRARKPAWSFVVMRGADKTVKQFSVSKRSVVAAPVAAAIAVTGTIAGLQMKAAYELKHLEDELSSQSAQFTQTITGMDQVIAGKDEAIVSLQQEILELSRQADEMKAKMQELNELENKLKLFIEKYGSSVIEPTSDSPSAEKKSGAVQTLSLQSAEAKAGRQLTSPVPMMQMASLAQHTSLDFQSINEMIDSMEISMEQTLKKAQNKRMTVDAYPNLWPTRSKKMTSGFGYRKDPFTGRATFHAGIDIDGDVGDTVFSAADGTVSDTGFNSRYGNYVIIDHLGGLQTAYMHLSRIEAKVGDVVVRGEKIGLLGSTGRSTGPHLHFQIMQKNEPVNPLKYLAQRS</sequence>
<dbReference type="EMBL" id="QXQA01000005">
    <property type="protein sequence ID" value="RIX53088.1"/>
    <property type="molecule type" value="Genomic_DNA"/>
</dbReference>
<dbReference type="GO" id="GO:0004222">
    <property type="term" value="F:metalloendopeptidase activity"/>
    <property type="evidence" value="ECO:0007669"/>
    <property type="project" value="TreeGrafter"/>
</dbReference>
<keyword evidence="4" id="KW-1185">Reference proteome</keyword>
<evidence type="ECO:0000313" key="4">
    <source>
        <dbReference type="Proteomes" id="UP000266482"/>
    </source>
</evidence>
<evidence type="ECO:0000256" key="1">
    <source>
        <dbReference type="SAM" id="Coils"/>
    </source>
</evidence>
<dbReference type="PANTHER" id="PTHR21666">
    <property type="entry name" value="PEPTIDASE-RELATED"/>
    <property type="match status" value="1"/>
</dbReference>
<evidence type="ECO:0000313" key="3">
    <source>
        <dbReference type="EMBL" id="RIX53088.1"/>
    </source>
</evidence>
<dbReference type="FunFam" id="2.70.70.10:FF:000006">
    <property type="entry name" value="M23 family peptidase"/>
    <property type="match status" value="1"/>
</dbReference>
<comment type="caution">
    <text evidence="3">The sequence shown here is derived from an EMBL/GenBank/DDBJ whole genome shotgun (WGS) entry which is preliminary data.</text>
</comment>
<dbReference type="Gene3D" id="2.70.70.10">
    <property type="entry name" value="Glucose Permease (Domain IIA)"/>
    <property type="match status" value="1"/>
</dbReference>
<dbReference type="InterPro" id="IPR050570">
    <property type="entry name" value="Cell_wall_metabolism_enzyme"/>
</dbReference>
<dbReference type="PANTHER" id="PTHR21666:SF286">
    <property type="entry name" value="LIPOPROTEIN NLPD"/>
    <property type="match status" value="1"/>
</dbReference>
<dbReference type="CDD" id="cd12797">
    <property type="entry name" value="M23_peptidase"/>
    <property type="match status" value="1"/>
</dbReference>
<evidence type="ECO:0000259" key="2">
    <source>
        <dbReference type="Pfam" id="PF01551"/>
    </source>
</evidence>
<dbReference type="InterPro" id="IPR011055">
    <property type="entry name" value="Dup_hybrid_motif"/>
</dbReference>
<protein>
    <submittedName>
        <fullName evidence="3">M23 family peptidase</fullName>
    </submittedName>
</protein>
<name>A0A3A1UX40_9BACL</name>
<organism evidence="3 4">
    <name type="scientific">Paenibacillus nanensis</name>
    <dbReference type="NCBI Taxonomy" id="393251"/>
    <lineage>
        <taxon>Bacteria</taxon>
        <taxon>Bacillati</taxon>
        <taxon>Bacillota</taxon>
        <taxon>Bacilli</taxon>
        <taxon>Bacillales</taxon>
        <taxon>Paenibacillaceae</taxon>
        <taxon>Paenibacillus</taxon>
    </lineage>
</organism>
<dbReference type="OrthoDB" id="9805799at2"/>
<gene>
    <name evidence="3" type="ORF">D3P08_10630</name>
</gene>
<dbReference type="Proteomes" id="UP000266482">
    <property type="component" value="Unassembled WGS sequence"/>
</dbReference>
<dbReference type="Pfam" id="PF01551">
    <property type="entry name" value="Peptidase_M23"/>
    <property type="match status" value="1"/>
</dbReference>